<feature type="domain" description="Alcohol dehydrogenase-like N-terminal" evidence="2">
    <location>
        <begin position="67"/>
        <end position="152"/>
    </location>
</feature>
<dbReference type="InterPro" id="IPR011032">
    <property type="entry name" value="GroES-like_sf"/>
</dbReference>
<evidence type="ECO:0000313" key="3">
    <source>
        <dbReference type="EMBL" id="KAF9782772.1"/>
    </source>
</evidence>
<reference evidence="3" key="2">
    <citation type="submission" date="2020-11" db="EMBL/GenBank/DDBJ databases">
        <authorList>
            <consortium name="DOE Joint Genome Institute"/>
            <person name="Kuo A."/>
            <person name="Miyauchi S."/>
            <person name="Kiss E."/>
            <person name="Drula E."/>
            <person name="Kohler A."/>
            <person name="Sanchez-Garcia M."/>
            <person name="Andreopoulos B."/>
            <person name="Barry K.W."/>
            <person name="Bonito G."/>
            <person name="Buee M."/>
            <person name="Carver A."/>
            <person name="Chen C."/>
            <person name="Cichocki N."/>
            <person name="Clum A."/>
            <person name="Culley D."/>
            <person name="Crous P.W."/>
            <person name="Fauchery L."/>
            <person name="Girlanda M."/>
            <person name="Hayes R."/>
            <person name="Keri Z."/>
            <person name="Labutti K."/>
            <person name="Lipzen A."/>
            <person name="Lombard V."/>
            <person name="Magnuson J."/>
            <person name="Maillard F."/>
            <person name="Morin E."/>
            <person name="Murat C."/>
            <person name="Nolan M."/>
            <person name="Ohm R."/>
            <person name="Pangilinan J."/>
            <person name="Pereira M."/>
            <person name="Perotto S."/>
            <person name="Peter M."/>
            <person name="Riley R."/>
            <person name="Sitrit Y."/>
            <person name="Stielow B."/>
            <person name="Szollosi G."/>
            <person name="Zifcakova L."/>
            <person name="Stursova M."/>
            <person name="Spatafora J.W."/>
            <person name="Tedersoo L."/>
            <person name="Vaario L.-M."/>
            <person name="Yamada A."/>
            <person name="Yan M."/>
            <person name="Wang P."/>
            <person name="Xu J."/>
            <person name="Bruns T."/>
            <person name="Baldrian P."/>
            <person name="Vilgalys R."/>
            <person name="Henrissat B."/>
            <person name="Grigoriev I.V."/>
            <person name="Hibbett D."/>
            <person name="Nagy L.G."/>
            <person name="Martin F.M."/>
        </authorList>
    </citation>
    <scope>NUCLEOTIDE SEQUENCE</scope>
    <source>
        <strain evidence="3">UH-Tt-Lm1</strain>
    </source>
</reference>
<evidence type="ECO:0000313" key="4">
    <source>
        <dbReference type="Proteomes" id="UP000736335"/>
    </source>
</evidence>
<name>A0A9P6HCA5_9AGAM</name>
<comment type="caution">
    <text evidence="3">The sequence shown here is derived from an EMBL/GenBank/DDBJ whole genome shotgun (WGS) entry which is preliminary data.</text>
</comment>
<dbReference type="AlphaFoldDB" id="A0A9P6HCA5"/>
<dbReference type="InterPro" id="IPR013154">
    <property type="entry name" value="ADH-like_N"/>
</dbReference>
<dbReference type="EMBL" id="WIUZ02000011">
    <property type="protein sequence ID" value="KAF9782772.1"/>
    <property type="molecule type" value="Genomic_DNA"/>
</dbReference>
<sequence>MATVEIVKGTAEAGNRPGGLSRSISRRLSTRLRSRSKSGPSPGHLAQEMPTPLGLCSHLSPPTHVPPHHVLVQVWAVGLDSRDAAIVLKDKHNTPGFIPGRSFVGRAVEVGWEVREDIVKKGEWVVGLMEVKKSGALAEFITIDRHRIHRVPGPAPLPTLGTLLSNSRASSRAPSPSPSIRSTRSTASMIGKKGLNSVLTVEELALLPICGVFAYRAVKTFDLSALNPAAPAPRKSRPRRILVLDGHSGVGALSSQMLIRRGWKVVAHVSPEAIPSNGYPTLLSSPAFKNMEKRLRRWGVEDVCLGEATAVIAMLGERCKTRPGGYIIDGVLDTIGGLDVWNAALQHILSNPLRSSNPESDSMADDFMPPQFTTLVGDDKERTIPSAHDHFKAGFRSMKRAMNAACGYAWISAAADIDGEGLDVRDALAGIIKWVEETRGRVKPYVESRESPMSTPAEGSAETGWVNSMGRVVVFENAPHVFAEGAMSLKCGRNVVVKVVS</sequence>
<dbReference type="InterPro" id="IPR050700">
    <property type="entry name" value="YIM1/Zinc_Alcohol_DH_Fams"/>
</dbReference>
<feature type="region of interest" description="Disordered" evidence="1">
    <location>
        <begin position="164"/>
        <end position="186"/>
    </location>
</feature>
<gene>
    <name evidence="3" type="ORF">BJ322DRAFT_1008759</name>
</gene>
<dbReference type="Pfam" id="PF08240">
    <property type="entry name" value="ADH_N"/>
    <property type="match status" value="1"/>
</dbReference>
<organism evidence="3 4">
    <name type="scientific">Thelephora terrestris</name>
    <dbReference type="NCBI Taxonomy" id="56493"/>
    <lineage>
        <taxon>Eukaryota</taxon>
        <taxon>Fungi</taxon>
        <taxon>Dikarya</taxon>
        <taxon>Basidiomycota</taxon>
        <taxon>Agaricomycotina</taxon>
        <taxon>Agaricomycetes</taxon>
        <taxon>Thelephorales</taxon>
        <taxon>Thelephoraceae</taxon>
        <taxon>Thelephora</taxon>
    </lineage>
</organism>
<dbReference type="SUPFAM" id="SSF50129">
    <property type="entry name" value="GroES-like"/>
    <property type="match status" value="1"/>
</dbReference>
<proteinExistence type="predicted"/>
<feature type="compositionally biased region" description="Basic residues" evidence="1">
    <location>
        <begin position="24"/>
        <end position="36"/>
    </location>
</feature>
<evidence type="ECO:0000256" key="1">
    <source>
        <dbReference type="SAM" id="MobiDB-lite"/>
    </source>
</evidence>
<protein>
    <recommendedName>
        <fullName evidence="2">Alcohol dehydrogenase-like N-terminal domain-containing protein</fullName>
    </recommendedName>
</protein>
<keyword evidence="4" id="KW-1185">Reference proteome</keyword>
<dbReference type="GO" id="GO:0005739">
    <property type="term" value="C:mitochondrion"/>
    <property type="evidence" value="ECO:0007669"/>
    <property type="project" value="TreeGrafter"/>
</dbReference>
<evidence type="ECO:0000259" key="2">
    <source>
        <dbReference type="Pfam" id="PF08240"/>
    </source>
</evidence>
<dbReference type="Gene3D" id="3.90.180.10">
    <property type="entry name" value="Medium-chain alcohol dehydrogenases, catalytic domain"/>
    <property type="match status" value="1"/>
</dbReference>
<dbReference type="PANTHER" id="PTHR11695:SF294">
    <property type="entry name" value="RETICULON-4-INTERACTING PROTEIN 1, MITOCHONDRIAL"/>
    <property type="match status" value="1"/>
</dbReference>
<dbReference type="OrthoDB" id="201656at2759"/>
<feature type="region of interest" description="Disordered" evidence="1">
    <location>
        <begin position="1"/>
        <end position="49"/>
    </location>
</feature>
<dbReference type="Proteomes" id="UP000736335">
    <property type="component" value="Unassembled WGS sequence"/>
</dbReference>
<accession>A0A9P6HCA5</accession>
<reference evidence="3" key="1">
    <citation type="journal article" date="2020" name="Nat. Commun.">
        <title>Large-scale genome sequencing of mycorrhizal fungi provides insights into the early evolution of symbiotic traits.</title>
        <authorList>
            <person name="Miyauchi S."/>
            <person name="Kiss E."/>
            <person name="Kuo A."/>
            <person name="Drula E."/>
            <person name="Kohler A."/>
            <person name="Sanchez-Garcia M."/>
            <person name="Morin E."/>
            <person name="Andreopoulos B."/>
            <person name="Barry K.W."/>
            <person name="Bonito G."/>
            <person name="Buee M."/>
            <person name="Carver A."/>
            <person name="Chen C."/>
            <person name="Cichocki N."/>
            <person name="Clum A."/>
            <person name="Culley D."/>
            <person name="Crous P.W."/>
            <person name="Fauchery L."/>
            <person name="Girlanda M."/>
            <person name="Hayes R.D."/>
            <person name="Keri Z."/>
            <person name="LaButti K."/>
            <person name="Lipzen A."/>
            <person name="Lombard V."/>
            <person name="Magnuson J."/>
            <person name="Maillard F."/>
            <person name="Murat C."/>
            <person name="Nolan M."/>
            <person name="Ohm R.A."/>
            <person name="Pangilinan J."/>
            <person name="Pereira M.F."/>
            <person name="Perotto S."/>
            <person name="Peter M."/>
            <person name="Pfister S."/>
            <person name="Riley R."/>
            <person name="Sitrit Y."/>
            <person name="Stielow J.B."/>
            <person name="Szollosi G."/>
            <person name="Zifcakova L."/>
            <person name="Stursova M."/>
            <person name="Spatafora J.W."/>
            <person name="Tedersoo L."/>
            <person name="Vaario L.M."/>
            <person name="Yamada A."/>
            <person name="Yan M."/>
            <person name="Wang P."/>
            <person name="Xu J."/>
            <person name="Bruns T."/>
            <person name="Baldrian P."/>
            <person name="Vilgalys R."/>
            <person name="Dunand C."/>
            <person name="Henrissat B."/>
            <person name="Grigoriev I.V."/>
            <person name="Hibbett D."/>
            <person name="Nagy L.G."/>
            <person name="Martin F.M."/>
        </authorList>
    </citation>
    <scope>NUCLEOTIDE SEQUENCE</scope>
    <source>
        <strain evidence="3">UH-Tt-Lm1</strain>
    </source>
</reference>
<dbReference type="PANTHER" id="PTHR11695">
    <property type="entry name" value="ALCOHOL DEHYDROGENASE RELATED"/>
    <property type="match status" value="1"/>
</dbReference>
<dbReference type="Gene3D" id="3.40.50.720">
    <property type="entry name" value="NAD(P)-binding Rossmann-like Domain"/>
    <property type="match status" value="1"/>
</dbReference>